<keyword evidence="1" id="KW-1133">Transmembrane helix</keyword>
<name>A0A6G0QAV4_9STRA</name>
<sequence length="56" mass="6246">MDGRLKTVGRIVLVLLNFFFISSQLFPGPGFLCDPMSNKQNNPCYCLSNHISDPSL</sequence>
<dbReference type="AlphaFoldDB" id="A0A6G0QAV4"/>
<organism evidence="2 3">
    <name type="scientific">Phytophthora fragariae</name>
    <dbReference type="NCBI Taxonomy" id="53985"/>
    <lineage>
        <taxon>Eukaryota</taxon>
        <taxon>Sar</taxon>
        <taxon>Stramenopiles</taxon>
        <taxon>Oomycota</taxon>
        <taxon>Peronosporomycetes</taxon>
        <taxon>Peronosporales</taxon>
        <taxon>Peronosporaceae</taxon>
        <taxon>Phytophthora</taxon>
    </lineage>
</organism>
<keyword evidence="1" id="KW-0812">Transmembrane</keyword>
<evidence type="ECO:0000313" key="2">
    <source>
        <dbReference type="EMBL" id="KAE9277356.1"/>
    </source>
</evidence>
<protein>
    <submittedName>
        <fullName evidence="2">Uncharacterized protein</fullName>
    </submittedName>
</protein>
<proteinExistence type="predicted"/>
<gene>
    <name evidence="2" type="ORF">PF008_g28876</name>
</gene>
<evidence type="ECO:0000256" key="1">
    <source>
        <dbReference type="SAM" id="Phobius"/>
    </source>
</evidence>
<comment type="caution">
    <text evidence="2">The sequence shown here is derived from an EMBL/GenBank/DDBJ whole genome shotgun (WGS) entry which is preliminary data.</text>
</comment>
<accession>A0A6G0QAV4</accession>
<dbReference type="Proteomes" id="UP000486351">
    <property type="component" value="Unassembled WGS sequence"/>
</dbReference>
<keyword evidence="1" id="KW-0472">Membrane</keyword>
<dbReference type="EMBL" id="QXFY01004461">
    <property type="protein sequence ID" value="KAE9277356.1"/>
    <property type="molecule type" value="Genomic_DNA"/>
</dbReference>
<reference evidence="2 3" key="1">
    <citation type="submission" date="2018-09" db="EMBL/GenBank/DDBJ databases">
        <title>Genomic investigation of the strawberry pathogen Phytophthora fragariae indicates pathogenicity is determined by transcriptional variation in three key races.</title>
        <authorList>
            <person name="Adams T.M."/>
            <person name="Armitage A.D."/>
            <person name="Sobczyk M.K."/>
            <person name="Bates H.J."/>
            <person name="Dunwell J.M."/>
            <person name="Nellist C.F."/>
            <person name="Harrison R.J."/>
        </authorList>
    </citation>
    <scope>NUCLEOTIDE SEQUENCE [LARGE SCALE GENOMIC DNA]</scope>
    <source>
        <strain evidence="2 3">NOV-77</strain>
    </source>
</reference>
<feature type="transmembrane region" description="Helical" evidence="1">
    <location>
        <begin position="7"/>
        <end position="26"/>
    </location>
</feature>
<evidence type="ECO:0000313" key="3">
    <source>
        <dbReference type="Proteomes" id="UP000486351"/>
    </source>
</evidence>